<dbReference type="PANTHER" id="PTHR10357:SF210">
    <property type="entry name" value="MALTODEXTRIN GLUCOSIDASE"/>
    <property type="match status" value="1"/>
</dbReference>
<feature type="domain" description="Glycosyl hydrolase family 13 catalytic" evidence="4">
    <location>
        <begin position="161"/>
        <end position="528"/>
    </location>
</feature>
<accession>A0A1V1HZW3</accession>
<name>A0A1V1HZW3_9FIRM</name>
<dbReference type="InterPro" id="IPR006047">
    <property type="entry name" value="GH13_cat_dom"/>
</dbReference>
<dbReference type="Pfam" id="PF02903">
    <property type="entry name" value="Alpha-amylase_N"/>
    <property type="match status" value="1"/>
</dbReference>
<dbReference type="Pfam" id="PF00128">
    <property type="entry name" value="Alpha-amylase"/>
    <property type="match status" value="1"/>
</dbReference>
<dbReference type="SUPFAM" id="SSF51445">
    <property type="entry name" value="(Trans)glycosidases"/>
    <property type="match status" value="1"/>
</dbReference>
<dbReference type="EMBL" id="LN555523">
    <property type="protein sequence ID" value="CED93520.1"/>
    <property type="molecule type" value="Genomic_DNA"/>
</dbReference>
<dbReference type="KEGG" id="ril:CRIB_768"/>
<dbReference type="Gene3D" id="3.90.400.10">
    <property type="entry name" value="Oligo-1,6-glucosidase, Domain 2"/>
    <property type="match status" value="1"/>
</dbReference>
<reference evidence="5 6" key="1">
    <citation type="submission" date="2014-04" db="EMBL/GenBank/DDBJ databases">
        <authorList>
            <person name="Hornung B.V."/>
        </authorList>
    </citation>
    <scope>NUCLEOTIDE SEQUENCE [LARGE SCALE GENOMIC DNA]</scope>
    <source>
        <strain evidence="5 6">CRIB</strain>
    </source>
</reference>
<dbReference type="SMART" id="SM00642">
    <property type="entry name" value="Aamy"/>
    <property type="match status" value="1"/>
</dbReference>
<evidence type="ECO:0000259" key="4">
    <source>
        <dbReference type="SMART" id="SM00642"/>
    </source>
</evidence>
<organism evidence="5 6">
    <name type="scientific">Romboutsia ilealis</name>
    <dbReference type="NCBI Taxonomy" id="1115758"/>
    <lineage>
        <taxon>Bacteria</taxon>
        <taxon>Bacillati</taxon>
        <taxon>Bacillota</taxon>
        <taxon>Clostridia</taxon>
        <taxon>Peptostreptococcales</taxon>
        <taxon>Peptostreptococcaceae</taxon>
        <taxon>Romboutsia</taxon>
    </lineage>
</organism>
<dbReference type="GO" id="GO:0004553">
    <property type="term" value="F:hydrolase activity, hydrolyzing O-glycosyl compounds"/>
    <property type="evidence" value="ECO:0007669"/>
    <property type="project" value="InterPro"/>
</dbReference>
<evidence type="ECO:0000256" key="2">
    <source>
        <dbReference type="ARBA" id="ARBA00022801"/>
    </source>
</evidence>
<dbReference type="Proteomes" id="UP000245622">
    <property type="component" value="Chromosome 1"/>
</dbReference>
<keyword evidence="6" id="KW-1185">Reference proteome</keyword>
<dbReference type="Gene3D" id="2.60.40.1180">
    <property type="entry name" value="Golgi alpha-mannosidase II"/>
    <property type="match status" value="1"/>
</dbReference>
<dbReference type="InterPro" id="IPR017853">
    <property type="entry name" value="GH"/>
</dbReference>
<dbReference type="SUPFAM" id="SSF81296">
    <property type="entry name" value="E set domains"/>
    <property type="match status" value="1"/>
</dbReference>
<dbReference type="CDD" id="cd11338">
    <property type="entry name" value="AmyAc_CMD"/>
    <property type="match status" value="1"/>
</dbReference>
<evidence type="ECO:0000313" key="6">
    <source>
        <dbReference type="Proteomes" id="UP000245622"/>
    </source>
</evidence>
<protein>
    <submittedName>
        <fullName evidence="5">Cyclomaltodextrinase</fullName>
    </submittedName>
</protein>
<evidence type="ECO:0000256" key="1">
    <source>
        <dbReference type="ARBA" id="ARBA00008061"/>
    </source>
</evidence>
<evidence type="ECO:0000313" key="5">
    <source>
        <dbReference type="EMBL" id="CED93520.1"/>
    </source>
</evidence>
<dbReference type="Gene3D" id="2.60.40.10">
    <property type="entry name" value="Immunoglobulins"/>
    <property type="match status" value="1"/>
</dbReference>
<dbReference type="InterPro" id="IPR014756">
    <property type="entry name" value="Ig_E-set"/>
</dbReference>
<evidence type="ECO:0000256" key="3">
    <source>
        <dbReference type="ARBA" id="ARBA00023295"/>
    </source>
</evidence>
<dbReference type="InterPro" id="IPR045857">
    <property type="entry name" value="O16G_dom_2"/>
</dbReference>
<dbReference type="InterPro" id="IPR013783">
    <property type="entry name" value="Ig-like_fold"/>
</dbReference>
<dbReference type="RefSeq" id="WP_180703229.1">
    <property type="nucleotide sequence ID" value="NZ_LN555523.1"/>
</dbReference>
<proteinExistence type="inferred from homology"/>
<sequence>MRKITREALLHIPRSNYCYGYDENTLHIRLRAKKGEVKSVFLRIGDQYIWDELEGGGGNLGAGGKVWISSCDIKMEKELETEYFDYFIAKYNPPTKRSRYSFIINGIDEKLLYTEKYIIELVNKDDEKKLNDISSFFAYSYLNKIDVLKIPSWVKDTVWYQIFPDRFANGDESINPKDTKPWATPPTNDNFMGGDLQGVIDKLDYLKDLGVTGLYFCPITMGHTNHRYDTIDYMKIDPHLGDKKTLKRLVKEAHKRGMKVMLDAVFNHIGYYSKQWQDVIKNKEKSKYKNWFYIKDIDKVDTPLNKIDSKNIPYETFSCVAEMPKLNTENEEVIEYLLEVGKYFIKEFDIDAWRLDVSNEVDHSFWRQFRKEVKNIKPDVYILGEIWHNSLPWLMGDQFDAVMNYPFADALIKFFCTNEIDEIEFKYRLNDIISNYQMQTIESGFNLLGSHDTTRVLSYCNNNKDKFKLAYLFMFTQLGAPCIYYGDEVGMTGVQTKDCEGQRECMVWDEEKQDKEILTFMKKIISLRKKYSEFKLVNNEWVLAKDNVIIVKKENISIIINNNDFEKTIDLPDYLKDKKVYDLFNEDYINLESKLTLNPYKYLIIKD</sequence>
<dbReference type="GO" id="GO:0005975">
    <property type="term" value="P:carbohydrate metabolic process"/>
    <property type="evidence" value="ECO:0007669"/>
    <property type="project" value="InterPro"/>
</dbReference>
<keyword evidence="2" id="KW-0378">Hydrolase</keyword>
<comment type="similarity">
    <text evidence="1">Belongs to the glycosyl hydrolase 13 family.</text>
</comment>
<gene>
    <name evidence="5" type="ORF">CRIB_768</name>
</gene>
<dbReference type="GeneID" id="82204950"/>
<dbReference type="InterPro" id="IPR004185">
    <property type="entry name" value="Glyco_hydro_13_lg-like_dom"/>
</dbReference>
<dbReference type="AlphaFoldDB" id="A0A1V1HZW3"/>
<dbReference type="SUPFAM" id="SSF51011">
    <property type="entry name" value="Glycosyl hydrolase domain"/>
    <property type="match status" value="1"/>
</dbReference>
<dbReference type="PANTHER" id="PTHR10357">
    <property type="entry name" value="ALPHA-AMYLASE FAMILY MEMBER"/>
    <property type="match status" value="1"/>
</dbReference>
<dbReference type="CDD" id="cd02857">
    <property type="entry name" value="E_set_CDase_PDE_N"/>
    <property type="match status" value="1"/>
</dbReference>
<keyword evidence="3" id="KW-0326">Glycosidase</keyword>
<dbReference type="Gene3D" id="3.20.20.80">
    <property type="entry name" value="Glycosidases"/>
    <property type="match status" value="1"/>
</dbReference>
<dbReference type="InterPro" id="IPR013780">
    <property type="entry name" value="Glyco_hydro_b"/>
</dbReference>